<dbReference type="RefSeq" id="WP_151430077.1">
    <property type="nucleotide sequence ID" value="NZ_JANJZI010000001.1"/>
</dbReference>
<dbReference type="EMBL" id="WAJS01000009">
    <property type="protein sequence ID" value="KAB1650822.1"/>
    <property type="molecule type" value="Genomic_DNA"/>
</dbReference>
<evidence type="ECO:0000256" key="1">
    <source>
        <dbReference type="ARBA" id="ARBA00001966"/>
    </source>
</evidence>
<gene>
    <name evidence="11" type="ORF">F8D48_04195</name>
</gene>
<dbReference type="FunFam" id="3.80.30.20:FF:000001">
    <property type="entry name" value="tRNA-2-methylthio-N(6)-dimethylallyladenosine synthase 2"/>
    <property type="match status" value="1"/>
</dbReference>
<dbReference type="SUPFAM" id="SSF102114">
    <property type="entry name" value="Radical SAM enzymes"/>
    <property type="match status" value="1"/>
</dbReference>
<feature type="compositionally biased region" description="Basic and acidic residues" evidence="8">
    <location>
        <begin position="128"/>
        <end position="137"/>
    </location>
</feature>
<evidence type="ECO:0000256" key="5">
    <source>
        <dbReference type="ARBA" id="ARBA00022723"/>
    </source>
</evidence>
<dbReference type="AlphaFoldDB" id="A0A7C8BS42"/>
<evidence type="ECO:0000256" key="8">
    <source>
        <dbReference type="SAM" id="MobiDB-lite"/>
    </source>
</evidence>
<dbReference type="GO" id="GO:0051539">
    <property type="term" value="F:4 iron, 4 sulfur cluster binding"/>
    <property type="evidence" value="ECO:0007669"/>
    <property type="project" value="UniProtKB-KW"/>
</dbReference>
<keyword evidence="3 11" id="KW-0808">Transferase</keyword>
<dbReference type="GO" id="GO:0035597">
    <property type="term" value="F:tRNA-2-methylthio-N(6)-dimethylallyladenosine(37) synthase activity"/>
    <property type="evidence" value="ECO:0007669"/>
    <property type="project" value="TreeGrafter"/>
</dbReference>
<dbReference type="InterPro" id="IPR005839">
    <property type="entry name" value="Methylthiotransferase"/>
</dbReference>
<evidence type="ECO:0000256" key="3">
    <source>
        <dbReference type="ARBA" id="ARBA00022679"/>
    </source>
</evidence>
<dbReference type="PANTHER" id="PTHR43020:SF2">
    <property type="entry name" value="MITOCHONDRIAL TRNA METHYLTHIOTRANSFERASE CDK5RAP1"/>
    <property type="match status" value="1"/>
</dbReference>
<dbReference type="Proteomes" id="UP000479639">
    <property type="component" value="Unassembled WGS sequence"/>
</dbReference>
<dbReference type="EC" id="2.8.4.-" evidence="11"/>
<evidence type="ECO:0000259" key="10">
    <source>
        <dbReference type="PROSITE" id="PS51918"/>
    </source>
</evidence>
<evidence type="ECO:0000256" key="6">
    <source>
        <dbReference type="ARBA" id="ARBA00023004"/>
    </source>
</evidence>
<evidence type="ECO:0000256" key="4">
    <source>
        <dbReference type="ARBA" id="ARBA00022691"/>
    </source>
</evidence>
<dbReference type="InterPro" id="IPR058240">
    <property type="entry name" value="rSAM_sf"/>
</dbReference>
<proteinExistence type="predicted"/>
<keyword evidence="6" id="KW-0408">Iron</keyword>
<dbReference type="Gene3D" id="3.80.30.20">
    <property type="entry name" value="tm_1862 like domain"/>
    <property type="match status" value="1"/>
</dbReference>
<evidence type="ECO:0000256" key="2">
    <source>
        <dbReference type="ARBA" id="ARBA00022485"/>
    </source>
</evidence>
<dbReference type="PROSITE" id="PS01278">
    <property type="entry name" value="MTTASE_RADICAL"/>
    <property type="match status" value="1"/>
</dbReference>
<dbReference type="PROSITE" id="PS51918">
    <property type="entry name" value="RADICAL_SAM"/>
    <property type="match status" value="1"/>
</dbReference>
<dbReference type="SMART" id="SM00729">
    <property type="entry name" value="Elp3"/>
    <property type="match status" value="1"/>
</dbReference>
<keyword evidence="2" id="KW-0004">4Fe-4S</keyword>
<feature type="domain" description="Radical SAM core" evidence="10">
    <location>
        <begin position="170"/>
        <end position="407"/>
    </location>
</feature>
<feature type="domain" description="MTTase N-terminal" evidence="9">
    <location>
        <begin position="6"/>
        <end position="119"/>
    </location>
</feature>
<dbReference type="InterPro" id="IPR007197">
    <property type="entry name" value="rSAM"/>
</dbReference>
<organism evidence="11 12">
    <name type="scientific">Adlercreutzia muris</name>
    <dbReference type="NCBI Taxonomy" id="1796610"/>
    <lineage>
        <taxon>Bacteria</taxon>
        <taxon>Bacillati</taxon>
        <taxon>Actinomycetota</taxon>
        <taxon>Coriobacteriia</taxon>
        <taxon>Eggerthellales</taxon>
        <taxon>Eggerthellaceae</taxon>
        <taxon>Adlercreutzia</taxon>
    </lineage>
</organism>
<dbReference type="InterPro" id="IPR006638">
    <property type="entry name" value="Elp3/MiaA/NifB-like_rSAM"/>
</dbReference>
<dbReference type="InterPro" id="IPR038135">
    <property type="entry name" value="Methylthiotransferase_N_sf"/>
</dbReference>
<evidence type="ECO:0000256" key="7">
    <source>
        <dbReference type="ARBA" id="ARBA00023014"/>
    </source>
</evidence>
<comment type="cofactor">
    <cofactor evidence="1">
        <name>[4Fe-4S] cluster</name>
        <dbReference type="ChEBI" id="CHEBI:49883"/>
    </cofactor>
</comment>
<dbReference type="GO" id="GO:0005829">
    <property type="term" value="C:cytosol"/>
    <property type="evidence" value="ECO:0007669"/>
    <property type="project" value="TreeGrafter"/>
</dbReference>
<dbReference type="InterPro" id="IPR020612">
    <property type="entry name" value="Methylthiotransferase_CS"/>
</dbReference>
<keyword evidence="7" id="KW-0411">Iron-sulfur</keyword>
<reference evidence="11 12" key="1">
    <citation type="submission" date="2019-09" db="EMBL/GenBank/DDBJ databases">
        <title>Whole genome shotgun sequencing (WGS) of Ellagibacter isourolithinifaciens DSM 104140(T) and Adlercreutzia muris DSM 29508(T).</title>
        <authorList>
            <person name="Stoll D.A."/>
            <person name="Danylec N."/>
            <person name="Huch M."/>
        </authorList>
    </citation>
    <scope>NUCLEOTIDE SEQUENCE [LARGE SCALE GENOMIC DNA]</scope>
    <source>
        <strain evidence="11 12">DSM 29508</strain>
    </source>
</reference>
<dbReference type="SFLD" id="SFLDG01082">
    <property type="entry name" value="B12-binding_domain_containing"/>
    <property type="match status" value="1"/>
</dbReference>
<evidence type="ECO:0000313" key="12">
    <source>
        <dbReference type="Proteomes" id="UP000479639"/>
    </source>
</evidence>
<dbReference type="InterPro" id="IPR013848">
    <property type="entry name" value="Methylthiotransferase_N"/>
</dbReference>
<comment type="caution">
    <text evidence="11">The sequence shown here is derived from an EMBL/GenBank/DDBJ whole genome shotgun (WGS) entry which is preliminary data.</text>
</comment>
<accession>A0A7C8BS42</accession>
<keyword evidence="5" id="KW-0479">Metal-binding</keyword>
<dbReference type="Pfam" id="PF04055">
    <property type="entry name" value="Radical_SAM"/>
    <property type="match status" value="1"/>
</dbReference>
<sequence>MRRAAFRFAVVNLGCKVNRVEADGFERLLAGRGGAPSPVAEADLIVVNTCTVTGEAEKKTRKAVRHALFANEEAPVVVTGCATEIDAASYEALGSRVTVVPKAVMALYLEEGAFPSRLPAGGSPLDTRAQRDDHTAEEGELAAPERPAPSTGNRAAGLAAPEGAEAVLPADGRTRIGIKVQDGCDNACTYCIVHVARGRATSRNADEVAAEAVALARAGVREIVLTGINLGSYDADGLDLADLCRRLLAETAELHAPGEPPCRFRIGSVEPMDVSMDLIGLLAEARGRLCRHLHLPLQSGSSKVLREMGRPYDAEEYRQLVDYLRAMVPEIALTTDIIVGFPGETEQDFEDTCALARHVGFAKIHVFPYSRREGTPAAERPDQVPPGEKAARAARLRTLTDELAAADHAARAGAVELALVERPGHATTESYHEMPAPAGAAIGSLVPVKIG</sequence>
<dbReference type="Gene3D" id="3.40.50.12160">
    <property type="entry name" value="Methylthiotransferase, N-terminal domain"/>
    <property type="match status" value="1"/>
</dbReference>
<protein>
    <submittedName>
        <fullName evidence="11">MiaB/RimO family radical SAM methylthiotransferase</fullName>
        <ecNumber evidence="11">2.8.4.-</ecNumber>
    </submittedName>
</protein>
<dbReference type="CDD" id="cd01335">
    <property type="entry name" value="Radical_SAM"/>
    <property type="match status" value="1"/>
</dbReference>
<dbReference type="GO" id="GO:0046872">
    <property type="term" value="F:metal ion binding"/>
    <property type="evidence" value="ECO:0007669"/>
    <property type="project" value="UniProtKB-KW"/>
</dbReference>
<evidence type="ECO:0000313" key="11">
    <source>
        <dbReference type="EMBL" id="KAB1650822.1"/>
    </source>
</evidence>
<dbReference type="InterPro" id="IPR023404">
    <property type="entry name" value="rSAM_horseshoe"/>
</dbReference>
<feature type="region of interest" description="Disordered" evidence="8">
    <location>
        <begin position="119"/>
        <end position="159"/>
    </location>
</feature>
<keyword evidence="12" id="KW-1185">Reference proteome</keyword>
<dbReference type="NCBIfam" id="TIGR00089">
    <property type="entry name" value="MiaB/RimO family radical SAM methylthiotransferase"/>
    <property type="match status" value="1"/>
</dbReference>
<dbReference type="PANTHER" id="PTHR43020">
    <property type="entry name" value="CDK5 REGULATORY SUBUNIT-ASSOCIATED PROTEIN 1"/>
    <property type="match status" value="1"/>
</dbReference>
<dbReference type="PROSITE" id="PS51449">
    <property type="entry name" value="MTTASE_N"/>
    <property type="match status" value="1"/>
</dbReference>
<dbReference type="SFLD" id="SFLDS00029">
    <property type="entry name" value="Radical_SAM"/>
    <property type="match status" value="1"/>
</dbReference>
<evidence type="ECO:0000259" key="9">
    <source>
        <dbReference type="PROSITE" id="PS51449"/>
    </source>
</evidence>
<keyword evidence="4" id="KW-0949">S-adenosyl-L-methionine</keyword>
<dbReference type="Pfam" id="PF00919">
    <property type="entry name" value="UPF0004"/>
    <property type="match status" value="1"/>
</dbReference>
<name>A0A7C8BS42_9ACTN</name>